<protein>
    <submittedName>
        <fullName evidence="2">Uncharacterized protein</fullName>
    </submittedName>
</protein>
<gene>
    <name evidence="2" type="ORF">RZO55_02705</name>
</gene>
<proteinExistence type="predicted"/>
<sequence>MEKLDSINGFVTKIDINTQNSGGDIKLIFAEVNKMVEKLESFRKEVEQLKSQNTELRMENSQLKQRNRTLEYLQGQRNRDHDLEQ</sequence>
<keyword evidence="3" id="KW-1185">Reference proteome</keyword>
<organism evidence="2 3">
    <name type="scientific">Clostridium boliviensis</name>
    <dbReference type="NCBI Taxonomy" id="318465"/>
    <lineage>
        <taxon>Bacteria</taxon>
        <taxon>Bacillati</taxon>
        <taxon>Bacillota</taxon>
        <taxon>Clostridia</taxon>
        <taxon>Eubacteriales</taxon>
        <taxon>Clostridiaceae</taxon>
        <taxon>Clostridium</taxon>
    </lineage>
</organism>
<evidence type="ECO:0000313" key="2">
    <source>
        <dbReference type="EMBL" id="MDW2796491.1"/>
    </source>
</evidence>
<reference evidence="2 3" key="1">
    <citation type="submission" date="2023-10" db="EMBL/GenBank/DDBJ databases">
        <title>A novel Glycoside Hydrolase 43-Like Enzyme from Clostrdium boliviensis is an Endo-xylanase, and a Candidate for Xylooligosaccharides Production from Different Xylan Substrates.</title>
        <authorList>
            <person name="Alvarez M.T."/>
            <person name="Rocabado-Villegas L.R."/>
            <person name="Salas-Veizaga D.M."/>
            <person name="Linares-Pasten J.A."/>
            <person name="Gudmundsdottir E.E."/>
            <person name="Hreggvidsson G.O."/>
            <person name="Adlercreutz P."/>
            <person name="Nordberg Karlsson E."/>
        </authorList>
    </citation>
    <scope>NUCLEOTIDE SEQUENCE [LARGE SCALE GENOMIC DNA]</scope>
    <source>
        <strain evidence="2 3">E-1</strain>
    </source>
</reference>
<dbReference type="Proteomes" id="UP001276854">
    <property type="component" value="Unassembled WGS sequence"/>
</dbReference>
<evidence type="ECO:0000256" key="1">
    <source>
        <dbReference type="SAM" id="MobiDB-lite"/>
    </source>
</evidence>
<feature type="region of interest" description="Disordered" evidence="1">
    <location>
        <begin position="57"/>
        <end position="85"/>
    </location>
</feature>
<dbReference type="EMBL" id="JAWONS010000058">
    <property type="protein sequence ID" value="MDW2796491.1"/>
    <property type="molecule type" value="Genomic_DNA"/>
</dbReference>
<evidence type="ECO:0000313" key="3">
    <source>
        <dbReference type="Proteomes" id="UP001276854"/>
    </source>
</evidence>
<comment type="caution">
    <text evidence="2">The sequence shown here is derived from an EMBL/GenBank/DDBJ whole genome shotgun (WGS) entry which is preliminary data.</text>
</comment>
<name>A0ABU4GFU1_9CLOT</name>
<accession>A0ABU4GFU1</accession>